<dbReference type="PROSITE" id="PS50110">
    <property type="entry name" value="RESPONSE_REGULATORY"/>
    <property type="match status" value="1"/>
</dbReference>
<dbReference type="PANTHER" id="PTHR42872">
    <property type="entry name" value="PROTEIN-GLUTAMATE METHYLESTERASE/PROTEIN-GLUTAMINE GLUTAMINASE"/>
    <property type="match status" value="1"/>
</dbReference>
<dbReference type="EMBL" id="FNJC01000004">
    <property type="protein sequence ID" value="SDP48579.1"/>
    <property type="molecule type" value="Genomic_DNA"/>
</dbReference>
<dbReference type="InterPro" id="IPR035909">
    <property type="entry name" value="CheB_C"/>
</dbReference>
<comment type="similarity">
    <text evidence="5">Belongs to the CheB family.</text>
</comment>
<comment type="PTM">
    <text evidence="5">Phosphorylated by CheA. Phosphorylation of the N-terminal regulatory domain activates the methylesterase activity.</text>
</comment>
<comment type="subcellular location">
    <subcellularLocation>
        <location evidence="5">Cytoplasm</location>
    </subcellularLocation>
</comment>
<comment type="domain">
    <text evidence="5">Contains a C-terminal catalytic domain, and an N-terminal region which modulates catalytic activity.</text>
</comment>
<comment type="caution">
    <text evidence="10">The sequence shown here is derived from an EMBL/GenBank/DDBJ whole genome shotgun (WGS) entry which is preliminary data.</text>
</comment>
<gene>
    <name evidence="5" type="primary">cheB</name>
    <name evidence="10" type="ORF">SAMN04488061_3151</name>
</gene>
<comment type="function">
    <text evidence="5">Involved in chemotaxis. Part of a chemotaxis signal transduction system that modulates chemotaxis in response to various stimuli. Catalyzes the demethylation of specific methylglutamate residues introduced into the chemoreceptors (methyl-accepting chemotaxis proteins or MCP) by CheR. Also mediates the irreversible deamidation of specific glutamine residues to glutamic acid.</text>
</comment>
<keyword evidence="5 7" id="KW-0597">Phosphoprotein</keyword>
<feature type="active site" evidence="5 6">
    <location>
        <position position="215"/>
    </location>
</feature>
<keyword evidence="3 5" id="KW-0378">Hydrolase</keyword>
<dbReference type="SUPFAM" id="SSF52172">
    <property type="entry name" value="CheY-like"/>
    <property type="match status" value="1"/>
</dbReference>
<dbReference type="SUPFAM" id="SSF52738">
    <property type="entry name" value="Methylesterase CheB, C-terminal domain"/>
    <property type="match status" value="1"/>
</dbReference>
<comment type="catalytic activity">
    <reaction evidence="4 5">
        <text>[protein]-L-glutamate 5-O-methyl ester + H2O = L-glutamyl-[protein] + methanol + H(+)</text>
        <dbReference type="Rhea" id="RHEA:23236"/>
        <dbReference type="Rhea" id="RHEA-COMP:10208"/>
        <dbReference type="Rhea" id="RHEA-COMP:10311"/>
        <dbReference type="ChEBI" id="CHEBI:15377"/>
        <dbReference type="ChEBI" id="CHEBI:15378"/>
        <dbReference type="ChEBI" id="CHEBI:17790"/>
        <dbReference type="ChEBI" id="CHEBI:29973"/>
        <dbReference type="ChEBI" id="CHEBI:82795"/>
        <dbReference type="EC" id="3.1.1.61"/>
    </reaction>
</comment>
<dbReference type="Pfam" id="PF00072">
    <property type="entry name" value="Response_reg"/>
    <property type="match status" value="1"/>
</dbReference>
<dbReference type="SMART" id="SM00448">
    <property type="entry name" value="REC"/>
    <property type="match status" value="1"/>
</dbReference>
<dbReference type="NCBIfam" id="NF001965">
    <property type="entry name" value="PRK00742.1"/>
    <property type="match status" value="1"/>
</dbReference>
<name>A0A1H0T3K1_9HYPH</name>
<comment type="catalytic activity">
    <reaction evidence="5">
        <text>L-glutaminyl-[protein] + H2O = L-glutamyl-[protein] + NH4(+)</text>
        <dbReference type="Rhea" id="RHEA:16441"/>
        <dbReference type="Rhea" id="RHEA-COMP:10207"/>
        <dbReference type="Rhea" id="RHEA-COMP:10208"/>
        <dbReference type="ChEBI" id="CHEBI:15377"/>
        <dbReference type="ChEBI" id="CHEBI:28938"/>
        <dbReference type="ChEBI" id="CHEBI:29973"/>
        <dbReference type="ChEBI" id="CHEBI:30011"/>
        <dbReference type="EC" id="3.5.1.44"/>
    </reaction>
</comment>
<dbReference type="PANTHER" id="PTHR42872:SF6">
    <property type="entry name" value="PROTEIN-GLUTAMATE METHYLESTERASE_PROTEIN-GLUTAMINE GLUTAMINASE"/>
    <property type="match status" value="1"/>
</dbReference>
<feature type="active site" evidence="5 6">
    <location>
        <position position="311"/>
    </location>
</feature>
<dbReference type="PROSITE" id="PS50122">
    <property type="entry name" value="CHEB"/>
    <property type="match status" value="1"/>
</dbReference>
<dbReference type="Pfam" id="PF01339">
    <property type="entry name" value="CheB_methylest"/>
    <property type="match status" value="1"/>
</dbReference>
<dbReference type="PIRSF" id="PIRSF000876">
    <property type="entry name" value="RR_chemtxs_CheB"/>
    <property type="match status" value="1"/>
</dbReference>
<keyword evidence="1 5" id="KW-0963">Cytoplasm</keyword>
<dbReference type="Gene3D" id="3.40.50.180">
    <property type="entry name" value="Methylesterase CheB, C-terminal domain"/>
    <property type="match status" value="1"/>
</dbReference>
<keyword evidence="2 5" id="KW-0145">Chemotaxis</keyword>
<dbReference type="Gene3D" id="3.40.50.2300">
    <property type="match status" value="1"/>
</dbReference>
<dbReference type="Proteomes" id="UP000198795">
    <property type="component" value="Unassembled WGS sequence"/>
</dbReference>
<dbReference type="InterPro" id="IPR001789">
    <property type="entry name" value="Sig_transdc_resp-reg_receiver"/>
</dbReference>
<evidence type="ECO:0000313" key="10">
    <source>
        <dbReference type="EMBL" id="SDP48579.1"/>
    </source>
</evidence>
<evidence type="ECO:0000256" key="6">
    <source>
        <dbReference type="PROSITE-ProRule" id="PRU00050"/>
    </source>
</evidence>
<feature type="modified residue" description="4-aspartylphosphate" evidence="5 7">
    <location>
        <position position="66"/>
    </location>
</feature>
<accession>A0A1H0T3K1</accession>
<evidence type="ECO:0000313" key="11">
    <source>
        <dbReference type="Proteomes" id="UP000198795"/>
    </source>
</evidence>
<dbReference type="EC" id="3.5.1.44" evidence="5"/>
<dbReference type="InterPro" id="IPR008248">
    <property type="entry name" value="CheB-like"/>
</dbReference>
<evidence type="ECO:0000256" key="4">
    <source>
        <dbReference type="ARBA" id="ARBA00048267"/>
    </source>
</evidence>
<dbReference type="CDD" id="cd17541">
    <property type="entry name" value="REC_CheB-like"/>
    <property type="match status" value="1"/>
</dbReference>
<evidence type="ECO:0000259" key="8">
    <source>
        <dbReference type="PROSITE" id="PS50110"/>
    </source>
</evidence>
<evidence type="ECO:0000256" key="3">
    <source>
        <dbReference type="ARBA" id="ARBA00022801"/>
    </source>
</evidence>
<dbReference type="CDD" id="cd16432">
    <property type="entry name" value="CheB_Rec"/>
    <property type="match status" value="1"/>
</dbReference>
<evidence type="ECO:0000256" key="7">
    <source>
        <dbReference type="PROSITE-ProRule" id="PRU00169"/>
    </source>
</evidence>
<sequence>MLDRLAKSASSEKIRVLIVDDSATVRRALSDIISSAPDLEVMATASDPYKAAERMRDEIPDVMFLDIEMPRMDGLTFLRRIMAQRPIPVVICSTLTAEGSTAFMQALEAGAVDVITKPRVDTAQALSDSRMRICDVARAAAHARIGVRRRVVQPVKIEKKLTADAIIPHVTLRKRPGLITDRIIAIGASTGGTEALRAVLTALPLDCPGIVIVQHMPERFTASFAERLDGLCRIAVKEAETGDPVIPGRALIAPGNHHMLLERLGKQYRVVIKDGPHVSRHRPSVDVLFRSAAQAAGANAMGILLTGMGDDGAHGLLEMRSAGARTVAQDEATCVVFGMPKEAIALGAAEKILPLDRIARQITEDVRRSPEACAS</sequence>
<proteinExistence type="inferred from homology"/>
<dbReference type="RefSeq" id="WP_090230054.1">
    <property type="nucleotide sequence ID" value="NZ_FNJC01000004.1"/>
</dbReference>
<protein>
    <recommendedName>
        <fullName evidence="5">Protein-glutamate methylesterase/protein-glutamine glutaminase</fullName>
        <ecNumber evidence="5">3.1.1.61</ecNumber>
        <ecNumber evidence="5">3.5.1.44</ecNumber>
    </recommendedName>
</protein>
<dbReference type="EC" id="3.1.1.61" evidence="5"/>
<dbReference type="InterPro" id="IPR000673">
    <property type="entry name" value="Sig_transdc_resp-reg_Me-estase"/>
</dbReference>
<dbReference type="NCBIfam" id="NF009206">
    <property type="entry name" value="PRK12555.1"/>
    <property type="match status" value="1"/>
</dbReference>
<feature type="active site" evidence="5 6">
    <location>
        <position position="189"/>
    </location>
</feature>
<evidence type="ECO:0000256" key="5">
    <source>
        <dbReference type="HAMAP-Rule" id="MF_00099"/>
    </source>
</evidence>
<organism evidence="10 11">
    <name type="scientific">Filomicrobium insigne</name>
    <dbReference type="NCBI Taxonomy" id="418854"/>
    <lineage>
        <taxon>Bacteria</taxon>
        <taxon>Pseudomonadati</taxon>
        <taxon>Pseudomonadota</taxon>
        <taxon>Alphaproteobacteria</taxon>
        <taxon>Hyphomicrobiales</taxon>
        <taxon>Hyphomicrobiaceae</taxon>
        <taxon>Filomicrobium</taxon>
    </lineage>
</organism>
<feature type="domain" description="Response regulatory" evidence="8">
    <location>
        <begin position="15"/>
        <end position="132"/>
    </location>
</feature>
<evidence type="ECO:0000256" key="2">
    <source>
        <dbReference type="ARBA" id="ARBA00022500"/>
    </source>
</evidence>
<keyword evidence="11" id="KW-1185">Reference proteome</keyword>
<dbReference type="HAMAP" id="MF_00099">
    <property type="entry name" value="CheB_chemtxs"/>
    <property type="match status" value="1"/>
</dbReference>
<evidence type="ECO:0000256" key="1">
    <source>
        <dbReference type="ARBA" id="ARBA00022490"/>
    </source>
</evidence>
<evidence type="ECO:0000259" key="9">
    <source>
        <dbReference type="PROSITE" id="PS50122"/>
    </source>
</evidence>
<feature type="domain" description="CheB-type methylesterase" evidence="9">
    <location>
        <begin position="177"/>
        <end position="369"/>
    </location>
</feature>
<dbReference type="InterPro" id="IPR011006">
    <property type="entry name" value="CheY-like_superfamily"/>
</dbReference>
<reference evidence="10 11" key="1">
    <citation type="submission" date="2016-10" db="EMBL/GenBank/DDBJ databases">
        <authorList>
            <person name="Varghese N."/>
            <person name="Submissions S."/>
        </authorList>
    </citation>
    <scope>NUCLEOTIDE SEQUENCE [LARGE SCALE GENOMIC DNA]</scope>
    <source>
        <strain evidence="10 11">CGMCC 1.6497</strain>
    </source>
</reference>